<evidence type="ECO:0000256" key="1">
    <source>
        <dbReference type="ARBA" id="ARBA00005889"/>
    </source>
</evidence>
<dbReference type="GO" id="GO:0010333">
    <property type="term" value="F:terpene synthase activity"/>
    <property type="evidence" value="ECO:0007669"/>
    <property type="project" value="InterPro"/>
</dbReference>
<dbReference type="InterPro" id="IPR004330">
    <property type="entry name" value="FAR1_DNA_bnd_dom"/>
</dbReference>
<reference evidence="8 9" key="1">
    <citation type="submission" date="2020-04" db="EMBL/GenBank/DDBJ databases">
        <title>Plant Genome Project.</title>
        <authorList>
            <person name="Zhang R.-G."/>
        </authorList>
    </citation>
    <scope>NUCLEOTIDE SEQUENCE [LARGE SCALE GENOMIC DNA]</scope>
    <source>
        <strain evidence="8">YNK0</strain>
        <tissue evidence="8">Leaf</tissue>
    </source>
</reference>
<dbReference type="InterPro" id="IPR006564">
    <property type="entry name" value="Znf_PMZ"/>
</dbReference>
<sequence>MGNFKAYLCKDTKGMLSLYEASYLSLQGEVIFDEARDFTSSHLNDIKEKIDLNLAKQVSHALEFPLHWRMLRLEARWLVDIYERREDMNPILLELAKLDYNMVQETHQKNLRDMSRWWTDPGLGKKLDLIEIDDVYDVYGTLDELELFTDAVERWDINAIEQLPDYMKIRFLALYSSINEMAYVVPKEQGSDIVSYLKKAVTWISTLQTDKDNDVELPCTKGQEVTLDMASNIENVEQKEVEHDMNTSADEVGQAKLYFPNTPLDQKPCTGMEFESIELAYDHYNAYARISGFSVRKDSSRYGKDTIQRRFVCSNQGTRHQKWLNRVDAKKQPKSETRTGCAAKLEVIQKNEKCTVHRFVEGHNHALNTPSKRHILRSSKKMIENSKRLIKSWNDSSLRLSQCHNLMANEAGGYENLGFDDVNMRGVIRRSKAAMETYGSDAGRMMNYFRGFKDKWDKCIYGTQCPEEFEQFWNEMIQEFNLQEVDWLNTMWRERRMWMPVYLRDTFFAGMSITQRSESMNSFFKDWVNMKTSLIDFVKRYDMALQKRREHEVRQDYKSLNEQPYLRINSNIERQLANVLTCKIFKKFQPEYVASQCCYGTLVRHEGLEKKYEVRHESNLKKAYIVSFIETGQSVQCICKKFEFEGIVCKHMFCVLKLEHISKLPPHYIMKRWTKDAKTGFVGCDHGIQESFKKTMSMRYTNLMYWANKIASSGAIYERTHDMVEILLKKGLLESEKINKEEETHKANKEEASGVEDVDISDSVDINASIDEEHIGHNGSSQTITILDPKLWADICKTYSLEAKWYHSGYNPTLEEYLNNAWISISAPVIPVHGYFFVTNPITKEALECLESYPNIIRWSPMILRLCDDLGTSMDELKRGDVPKSIQCYMNETSASEEEAREHIRGLISDTWKKMNEDRVADSPFSQTFIGIAMNLARMGTS</sequence>
<gene>
    <name evidence="8" type="ORF">HHK36_004733</name>
</gene>
<dbReference type="InterPro" id="IPR005630">
    <property type="entry name" value="Terpene_synthase_metal-bd"/>
</dbReference>
<dbReference type="SUPFAM" id="SSF48239">
    <property type="entry name" value="Terpenoid cyclases/Protein prenyltransferases"/>
    <property type="match status" value="1"/>
</dbReference>
<dbReference type="AlphaFoldDB" id="A0A834ZN91"/>
<keyword evidence="6" id="KW-0539">Nucleus</keyword>
<dbReference type="Gene3D" id="1.10.600.10">
    <property type="entry name" value="Farnesyl Diphosphate Synthase"/>
    <property type="match status" value="2"/>
</dbReference>
<evidence type="ECO:0000259" key="7">
    <source>
        <dbReference type="PROSITE" id="PS50966"/>
    </source>
</evidence>
<dbReference type="InterPro" id="IPR008930">
    <property type="entry name" value="Terpenoid_cyclase/PrenylTrfase"/>
</dbReference>
<dbReference type="PANTHER" id="PTHR31669">
    <property type="entry name" value="PROTEIN FAR1-RELATED SEQUENCE 10-RELATED"/>
    <property type="match status" value="1"/>
</dbReference>
<feature type="domain" description="SWIM-type" evidence="7">
    <location>
        <begin position="624"/>
        <end position="660"/>
    </location>
</feature>
<dbReference type="SUPFAM" id="SSF48576">
    <property type="entry name" value="Terpenoid synthases"/>
    <property type="match status" value="2"/>
</dbReference>
<keyword evidence="4 6" id="KW-0862">Zinc</keyword>
<evidence type="ECO:0000313" key="9">
    <source>
        <dbReference type="Proteomes" id="UP000655225"/>
    </source>
</evidence>
<evidence type="ECO:0000256" key="6">
    <source>
        <dbReference type="RuleBase" id="RU367018"/>
    </source>
</evidence>
<dbReference type="SMART" id="SM00575">
    <property type="entry name" value="ZnF_PMZ"/>
    <property type="match status" value="1"/>
</dbReference>
<comment type="caution">
    <text evidence="8">The sequence shown here is derived from an EMBL/GenBank/DDBJ whole genome shotgun (WGS) entry which is preliminary data.</text>
</comment>
<comment type="function">
    <text evidence="6">Putative transcription activator involved in regulating light control of development.</text>
</comment>
<keyword evidence="2 6" id="KW-0479">Metal-binding</keyword>
<dbReference type="Pfam" id="PF03936">
    <property type="entry name" value="Terpene_synth_C"/>
    <property type="match status" value="2"/>
</dbReference>
<keyword evidence="9" id="KW-1185">Reference proteome</keyword>
<dbReference type="Pfam" id="PF01397">
    <property type="entry name" value="Terpene_synth"/>
    <property type="match status" value="1"/>
</dbReference>
<dbReference type="OrthoDB" id="2402896at2759"/>
<dbReference type="GO" id="GO:0006355">
    <property type="term" value="P:regulation of DNA-templated transcription"/>
    <property type="evidence" value="ECO:0007669"/>
    <property type="project" value="UniProtKB-UniRule"/>
</dbReference>
<dbReference type="GO" id="GO:0005634">
    <property type="term" value="C:nucleus"/>
    <property type="evidence" value="ECO:0007669"/>
    <property type="project" value="UniProtKB-SubCell"/>
</dbReference>
<evidence type="ECO:0000256" key="5">
    <source>
        <dbReference type="PROSITE-ProRule" id="PRU00325"/>
    </source>
</evidence>
<dbReference type="EMBL" id="JABCRI010000003">
    <property type="protein sequence ID" value="KAF8408670.1"/>
    <property type="molecule type" value="Genomic_DNA"/>
</dbReference>
<dbReference type="PANTHER" id="PTHR31669:SF251">
    <property type="entry name" value="PROTEIN FAR1-RELATED SEQUENCE"/>
    <property type="match status" value="1"/>
</dbReference>
<dbReference type="InterPro" id="IPR031052">
    <property type="entry name" value="FHY3/FAR1"/>
</dbReference>
<comment type="subcellular location">
    <subcellularLocation>
        <location evidence="6">Nucleus</location>
    </subcellularLocation>
</comment>
<dbReference type="InterPro" id="IPR036965">
    <property type="entry name" value="Terpene_synth_N_sf"/>
</dbReference>
<dbReference type="Pfam" id="PF03101">
    <property type="entry name" value="FAR1"/>
    <property type="match status" value="1"/>
</dbReference>
<dbReference type="GO" id="GO:0008270">
    <property type="term" value="F:zinc ion binding"/>
    <property type="evidence" value="ECO:0007669"/>
    <property type="project" value="UniProtKB-UniRule"/>
</dbReference>
<dbReference type="Proteomes" id="UP000655225">
    <property type="component" value="Unassembled WGS sequence"/>
</dbReference>
<evidence type="ECO:0000256" key="2">
    <source>
        <dbReference type="ARBA" id="ARBA00022723"/>
    </source>
</evidence>
<evidence type="ECO:0000256" key="4">
    <source>
        <dbReference type="ARBA" id="ARBA00022833"/>
    </source>
</evidence>
<evidence type="ECO:0000313" key="8">
    <source>
        <dbReference type="EMBL" id="KAF8408670.1"/>
    </source>
</evidence>
<keyword evidence="3 5" id="KW-0863">Zinc-finger</keyword>
<dbReference type="PROSITE" id="PS50966">
    <property type="entry name" value="ZF_SWIM"/>
    <property type="match status" value="1"/>
</dbReference>
<organism evidence="8 9">
    <name type="scientific">Tetracentron sinense</name>
    <name type="common">Spur-leaf</name>
    <dbReference type="NCBI Taxonomy" id="13715"/>
    <lineage>
        <taxon>Eukaryota</taxon>
        <taxon>Viridiplantae</taxon>
        <taxon>Streptophyta</taxon>
        <taxon>Embryophyta</taxon>
        <taxon>Tracheophyta</taxon>
        <taxon>Spermatophyta</taxon>
        <taxon>Magnoliopsida</taxon>
        <taxon>Trochodendrales</taxon>
        <taxon>Trochodendraceae</taxon>
        <taxon>Tetracentron</taxon>
    </lineage>
</organism>
<dbReference type="InterPro" id="IPR008949">
    <property type="entry name" value="Isoprenoid_synthase_dom_sf"/>
</dbReference>
<dbReference type="InterPro" id="IPR001906">
    <property type="entry name" value="Terpene_synth_N"/>
</dbReference>
<accession>A0A834ZN91</accession>
<comment type="similarity">
    <text evidence="1 6">Belongs to the FHY3/FAR1 family.</text>
</comment>
<name>A0A834ZN91_TETSI</name>
<dbReference type="GO" id="GO:0000287">
    <property type="term" value="F:magnesium ion binding"/>
    <property type="evidence" value="ECO:0007669"/>
    <property type="project" value="InterPro"/>
</dbReference>
<dbReference type="InterPro" id="IPR007527">
    <property type="entry name" value="Znf_SWIM"/>
</dbReference>
<proteinExistence type="inferred from homology"/>
<dbReference type="Gene3D" id="1.50.10.130">
    <property type="entry name" value="Terpene synthase, N-terminal domain"/>
    <property type="match status" value="1"/>
</dbReference>
<evidence type="ECO:0000256" key="3">
    <source>
        <dbReference type="ARBA" id="ARBA00022771"/>
    </source>
</evidence>
<protein>
    <recommendedName>
        <fullName evidence="6">Protein FAR1-RELATED SEQUENCE</fullName>
    </recommendedName>
</protein>